<evidence type="ECO:0000313" key="1">
    <source>
        <dbReference type="EMBL" id="MFC6791931.1"/>
    </source>
</evidence>
<dbReference type="InterPro" id="IPR045290">
    <property type="entry name" value="MOC1-like"/>
</dbReference>
<reference evidence="2" key="1">
    <citation type="journal article" date="2019" name="Int. J. Syst. Evol. Microbiol.">
        <title>The Global Catalogue of Microorganisms (GCM) 10K type strain sequencing project: providing services to taxonomists for standard genome sequencing and annotation.</title>
        <authorList>
            <consortium name="The Broad Institute Genomics Platform"/>
            <consortium name="The Broad Institute Genome Sequencing Center for Infectious Disease"/>
            <person name="Wu L."/>
            <person name="Ma J."/>
        </authorList>
    </citation>
    <scope>NUCLEOTIDE SEQUENCE [LARGE SCALE GENOMIC DNA]</scope>
    <source>
        <strain evidence="2">CCUG 48316</strain>
    </source>
</reference>
<sequence length="176" mass="18832">MSTPPEFCIAEAEEKLPQTCIMAIDPGLTGAICFYFPSVPERVSIMDMPICAGEVDPHALERRIKQLGPTLAAIERQGPQPRDGCRQAFGIGSAFATVKTVAALCHLPIHLVTPSVWKRHHGILASADPKEASRALALRLFPASAESFSRKKDHGRSDAALLARFAADTFAKGGAA</sequence>
<dbReference type="PANTHER" id="PTHR36015:SF6">
    <property type="entry name" value="HOLLIDAY JUNCTION RESOLVASE MOC1, CHLOROPLASTIC-RELATED"/>
    <property type="match status" value="1"/>
</dbReference>
<comment type="caution">
    <text evidence="1">The sequence shown here is derived from an EMBL/GenBank/DDBJ whole genome shotgun (WGS) entry which is preliminary data.</text>
</comment>
<organism evidence="1 2">
    <name type="scientific">Methylobacterium komagatae</name>
    <dbReference type="NCBI Taxonomy" id="374425"/>
    <lineage>
        <taxon>Bacteria</taxon>
        <taxon>Pseudomonadati</taxon>
        <taxon>Pseudomonadota</taxon>
        <taxon>Alphaproteobacteria</taxon>
        <taxon>Hyphomicrobiales</taxon>
        <taxon>Methylobacteriaceae</taxon>
        <taxon>Methylobacterium</taxon>
    </lineage>
</organism>
<accession>A0ABW2BPI1</accession>
<gene>
    <name evidence="1" type="ORF">ACFQE0_21455</name>
</gene>
<keyword evidence="2" id="KW-1185">Reference proteome</keyword>
<dbReference type="EMBL" id="JBHSWN010000001">
    <property type="protein sequence ID" value="MFC6791931.1"/>
    <property type="molecule type" value="Genomic_DNA"/>
</dbReference>
<dbReference type="Gene3D" id="3.30.420.10">
    <property type="entry name" value="Ribonuclease H-like superfamily/Ribonuclease H"/>
    <property type="match status" value="1"/>
</dbReference>
<proteinExistence type="predicted"/>
<dbReference type="RefSeq" id="WP_378973264.1">
    <property type="nucleotide sequence ID" value="NZ_JBHSWN010000001.1"/>
</dbReference>
<protein>
    <submittedName>
        <fullName evidence="1">Uncharacterized protein</fullName>
    </submittedName>
</protein>
<dbReference type="CDD" id="cd22992">
    <property type="entry name" value="MOC1"/>
    <property type="match status" value="1"/>
</dbReference>
<dbReference type="InterPro" id="IPR036397">
    <property type="entry name" value="RNaseH_sf"/>
</dbReference>
<dbReference type="PANTHER" id="PTHR36015">
    <property type="entry name" value="HOLLIDAY JUNCTION RESOLVASE MOC1, CHLOROPLASTIC-RELATED"/>
    <property type="match status" value="1"/>
</dbReference>
<name>A0ABW2BPI1_9HYPH</name>
<dbReference type="InterPro" id="IPR012337">
    <property type="entry name" value="RNaseH-like_sf"/>
</dbReference>
<dbReference type="SUPFAM" id="SSF53098">
    <property type="entry name" value="Ribonuclease H-like"/>
    <property type="match status" value="1"/>
</dbReference>
<dbReference type="Proteomes" id="UP001596292">
    <property type="component" value="Unassembled WGS sequence"/>
</dbReference>
<evidence type="ECO:0000313" key="2">
    <source>
        <dbReference type="Proteomes" id="UP001596292"/>
    </source>
</evidence>